<dbReference type="Pfam" id="PF00431">
    <property type="entry name" value="CUB"/>
    <property type="match status" value="1"/>
</dbReference>
<protein>
    <submittedName>
        <fullName evidence="7">Zinc metalloproteinase nas-39</fullName>
    </submittedName>
</protein>
<reference evidence="7 8" key="1">
    <citation type="journal article" date="2018" name="Biotechnol. Adv.">
        <title>Improved genomic resources and new bioinformatic workflow for the carcinogenic parasite Clonorchis sinensis: Biotechnological implications.</title>
        <authorList>
            <person name="Wang D."/>
            <person name="Korhonen P.K."/>
            <person name="Gasser R.B."/>
            <person name="Young N.D."/>
        </authorList>
    </citation>
    <scope>NUCLEOTIDE SEQUENCE [LARGE SCALE GENOMIC DNA]</scope>
    <source>
        <strain evidence="7">Cs-k2</strain>
    </source>
</reference>
<evidence type="ECO:0000256" key="1">
    <source>
        <dbReference type="ARBA" id="ARBA00022737"/>
    </source>
</evidence>
<dbReference type="Gene3D" id="2.60.120.290">
    <property type="entry name" value="Spermadhesin, CUB domain"/>
    <property type="match status" value="1"/>
</dbReference>
<dbReference type="PROSITE" id="PS01180">
    <property type="entry name" value="CUB"/>
    <property type="match status" value="1"/>
</dbReference>
<evidence type="ECO:0000256" key="3">
    <source>
        <dbReference type="PROSITE-ProRule" id="PRU00059"/>
    </source>
</evidence>
<dbReference type="FunFam" id="2.60.120.290:FF:000013">
    <property type="entry name" value="Membrane frizzled-related protein"/>
    <property type="match status" value="1"/>
</dbReference>
<proteinExistence type="predicted"/>
<keyword evidence="7" id="KW-0645">Protease</keyword>
<feature type="signal peptide" evidence="5">
    <location>
        <begin position="1"/>
        <end position="18"/>
    </location>
</feature>
<dbReference type="CDD" id="cd00041">
    <property type="entry name" value="CUB"/>
    <property type="match status" value="1"/>
</dbReference>
<evidence type="ECO:0000313" key="7">
    <source>
        <dbReference type="EMBL" id="KAG5444110.1"/>
    </source>
</evidence>
<accession>A0A8T1M4Q4</accession>
<evidence type="ECO:0000256" key="5">
    <source>
        <dbReference type="SAM" id="SignalP"/>
    </source>
</evidence>
<keyword evidence="2" id="KW-1015">Disulfide bond</keyword>
<gene>
    <name evidence="7" type="ORF">CSKR_104201</name>
</gene>
<feature type="chain" id="PRO_5035841439" evidence="5">
    <location>
        <begin position="19"/>
        <end position="276"/>
    </location>
</feature>
<reference evidence="7 8" key="2">
    <citation type="journal article" date="2021" name="Genomics">
        <title>High-quality reference genome for Clonorchis sinensis.</title>
        <authorList>
            <person name="Young N.D."/>
            <person name="Stroehlein A.J."/>
            <person name="Kinkar L."/>
            <person name="Wang T."/>
            <person name="Sohn W.M."/>
            <person name="Chang B.C.H."/>
            <person name="Kaur P."/>
            <person name="Weisz D."/>
            <person name="Dudchenko O."/>
            <person name="Aiden E.L."/>
            <person name="Korhonen P.K."/>
            <person name="Gasser R.B."/>
        </authorList>
    </citation>
    <scope>NUCLEOTIDE SEQUENCE [LARGE SCALE GENOMIC DNA]</scope>
    <source>
        <strain evidence="7">Cs-k2</strain>
    </source>
</reference>
<evidence type="ECO:0000256" key="4">
    <source>
        <dbReference type="SAM" id="MobiDB-lite"/>
    </source>
</evidence>
<dbReference type="SUPFAM" id="SSF49854">
    <property type="entry name" value="Spermadhesin, CUB domain"/>
    <property type="match status" value="1"/>
</dbReference>
<sequence length="276" mass="30483">MNFAIICCILLISRQATGNTLKTLAVRTAPEGDFSSPGFPVQYPPYLDTAWRIEQPKGHRIRLQFLKFSVEWDIRCSFDKVTVYDGYNSSAKKLGVYCGNDLPHPLISTGRFLYIRMLTDNSVSSPGFLAHYKCFKDPTVEDTTTQSVATTATETTSTTSTTPAAGTKVGFQVTEETSTKQAGRRPIVERNPDVPTIAPRNVPAVPRASTASTKYPLFRYGWFGPYPFRSPSRRRRQPLGSLHITSVGLGHFLNGAAGTTSPQWIPILLGMSTLLR</sequence>
<evidence type="ECO:0000256" key="2">
    <source>
        <dbReference type="ARBA" id="ARBA00023157"/>
    </source>
</evidence>
<dbReference type="EMBL" id="NIRI02000056">
    <property type="protein sequence ID" value="KAG5444110.1"/>
    <property type="molecule type" value="Genomic_DNA"/>
</dbReference>
<dbReference type="InterPro" id="IPR035914">
    <property type="entry name" value="Sperma_CUB_dom_sf"/>
</dbReference>
<keyword evidence="8" id="KW-1185">Reference proteome</keyword>
<evidence type="ECO:0000259" key="6">
    <source>
        <dbReference type="PROSITE" id="PS01180"/>
    </source>
</evidence>
<dbReference type="Proteomes" id="UP000286415">
    <property type="component" value="Unassembled WGS sequence"/>
</dbReference>
<keyword evidence="5" id="KW-0732">Signal</keyword>
<comment type="caution">
    <text evidence="3">Lacks conserved residue(s) required for the propagation of feature annotation.</text>
</comment>
<dbReference type="InterPro" id="IPR000859">
    <property type="entry name" value="CUB_dom"/>
</dbReference>
<dbReference type="SMART" id="SM00042">
    <property type="entry name" value="CUB"/>
    <property type="match status" value="1"/>
</dbReference>
<feature type="region of interest" description="Disordered" evidence="4">
    <location>
        <begin position="143"/>
        <end position="201"/>
    </location>
</feature>
<keyword evidence="1" id="KW-0677">Repeat</keyword>
<name>A0A8T1M4Q4_CLOSI</name>
<dbReference type="OrthoDB" id="6116165at2759"/>
<feature type="compositionally biased region" description="Low complexity" evidence="4">
    <location>
        <begin position="143"/>
        <end position="167"/>
    </location>
</feature>
<feature type="domain" description="CUB" evidence="6">
    <location>
        <begin position="17"/>
        <end position="135"/>
    </location>
</feature>
<dbReference type="PANTHER" id="PTHR24251">
    <property type="entry name" value="OVOCHYMASE-RELATED"/>
    <property type="match status" value="1"/>
</dbReference>
<organism evidence="7 8">
    <name type="scientific">Clonorchis sinensis</name>
    <name type="common">Chinese liver fluke</name>
    <dbReference type="NCBI Taxonomy" id="79923"/>
    <lineage>
        <taxon>Eukaryota</taxon>
        <taxon>Metazoa</taxon>
        <taxon>Spiralia</taxon>
        <taxon>Lophotrochozoa</taxon>
        <taxon>Platyhelminthes</taxon>
        <taxon>Trematoda</taxon>
        <taxon>Digenea</taxon>
        <taxon>Opisthorchiida</taxon>
        <taxon>Opisthorchiata</taxon>
        <taxon>Opisthorchiidae</taxon>
        <taxon>Clonorchis</taxon>
    </lineage>
</organism>
<keyword evidence="7" id="KW-0378">Hydrolase</keyword>
<dbReference type="AlphaFoldDB" id="A0A8T1M4Q4"/>
<evidence type="ECO:0000313" key="8">
    <source>
        <dbReference type="Proteomes" id="UP000286415"/>
    </source>
</evidence>
<comment type="caution">
    <text evidence="7">The sequence shown here is derived from an EMBL/GenBank/DDBJ whole genome shotgun (WGS) entry which is preliminary data.</text>
</comment>
<keyword evidence="7" id="KW-0482">Metalloprotease</keyword>
<dbReference type="PANTHER" id="PTHR24251:SF30">
    <property type="entry name" value="MEMBRANE FRIZZLED-RELATED PROTEIN"/>
    <property type="match status" value="1"/>
</dbReference>